<gene>
    <name evidence="5" type="ORF">A2Y84_02250</name>
</gene>
<dbReference type="EMBL" id="MHIT01000009">
    <property type="protein sequence ID" value="OGY57047.1"/>
    <property type="molecule type" value="Genomic_DNA"/>
</dbReference>
<dbReference type="AlphaFoldDB" id="A0A1G1Z074"/>
<dbReference type="Gene3D" id="3.30.1360.40">
    <property type="match status" value="1"/>
</dbReference>
<dbReference type="Pfam" id="PF01765">
    <property type="entry name" value="RRF"/>
    <property type="match status" value="1"/>
</dbReference>
<evidence type="ECO:0000259" key="4">
    <source>
        <dbReference type="Pfam" id="PF01765"/>
    </source>
</evidence>
<dbReference type="Gene3D" id="1.10.132.20">
    <property type="entry name" value="Ribosome-recycling factor"/>
    <property type="match status" value="1"/>
</dbReference>
<evidence type="ECO:0000256" key="1">
    <source>
        <dbReference type="ARBA" id="ARBA00005912"/>
    </source>
</evidence>
<evidence type="ECO:0000313" key="6">
    <source>
        <dbReference type="Proteomes" id="UP000177062"/>
    </source>
</evidence>
<comment type="similarity">
    <text evidence="1">Belongs to the RRF family.</text>
</comment>
<evidence type="ECO:0000256" key="2">
    <source>
        <dbReference type="ARBA" id="ARBA00022917"/>
    </source>
</evidence>
<reference evidence="5 6" key="1">
    <citation type="journal article" date="2016" name="Nat. Commun.">
        <title>Thousands of microbial genomes shed light on interconnected biogeochemical processes in an aquifer system.</title>
        <authorList>
            <person name="Anantharaman K."/>
            <person name="Brown C.T."/>
            <person name="Hug L.A."/>
            <person name="Sharon I."/>
            <person name="Castelle C.J."/>
            <person name="Probst A.J."/>
            <person name="Thomas B.C."/>
            <person name="Singh A."/>
            <person name="Wilkins M.J."/>
            <person name="Karaoz U."/>
            <person name="Brodie E.L."/>
            <person name="Williams K.H."/>
            <person name="Hubbard S.S."/>
            <person name="Banfield J.F."/>
        </authorList>
    </citation>
    <scope>NUCLEOTIDE SEQUENCE [LARGE SCALE GENOMIC DNA]</scope>
</reference>
<dbReference type="GO" id="GO:0043023">
    <property type="term" value="F:ribosomal large subunit binding"/>
    <property type="evidence" value="ECO:0007669"/>
    <property type="project" value="TreeGrafter"/>
</dbReference>
<dbReference type="InterPro" id="IPR002661">
    <property type="entry name" value="Ribosome_recyc_fac"/>
</dbReference>
<evidence type="ECO:0000256" key="3">
    <source>
        <dbReference type="SAM" id="Coils"/>
    </source>
</evidence>
<dbReference type="Proteomes" id="UP000177062">
    <property type="component" value="Unassembled WGS sequence"/>
</dbReference>
<dbReference type="InterPro" id="IPR023584">
    <property type="entry name" value="Ribosome_recyc_fac_dom"/>
</dbReference>
<dbReference type="PANTHER" id="PTHR20982">
    <property type="entry name" value="RIBOSOME RECYCLING FACTOR"/>
    <property type="match status" value="1"/>
</dbReference>
<keyword evidence="2" id="KW-0648">Protein biosynthesis</keyword>
<accession>A0A1G1Z074</accession>
<name>A0A1G1Z074_9BACT</name>
<feature type="coiled-coil region" evidence="3">
    <location>
        <begin position="111"/>
        <end position="143"/>
    </location>
</feature>
<dbReference type="GO" id="GO:0006412">
    <property type="term" value="P:translation"/>
    <property type="evidence" value="ECO:0007669"/>
    <property type="project" value="UniProtKB-KW"/>
</dbReference>
<protein>
    <recommendedName>
        <fullName evidence="4">Ribosome recycling factor domain-containing protein</fullName>
    </recommendedName>
</protein>
<dbReference type="PANTHER" id="PTHR20982:SF3">
    <property type="entry name" value="MITOCHONDRIAL RIBOSOME RECYCLING FACTOR PSEUDO 1"/>
    <property type="match status" value="1"/>
</dbReference>
<organism evidence="5 6">
    <name type="scientific">Candidatus Colwellbacteria bacterium RBG_13_48_8</name>
    <dbReference type="NCBI Taxonomy" id="1797685"/>
    <lineage>
        <taxon>Bacteria</taxon>
        <taxon>Candidatus Colwelliibacteriota</taxon>
    </lineage>
</organism>
<evidence type="ECO:0000313" key="5">
    <source>
        <dbReference type="EMBL" id="OGY57047.1"/>
    </source>
</evidence>
<dbReference type="SUPFAM" id="SSF55194">
    <property type="entry name" value="Ribosome recycling factor, RRF"/>
    <property type="match status" value="1"/>
</dbReference>
<dbReference type="InterPro" id="IPR036191">
    <property type="entry name" value="RRF_sf"/>
</dbReference>
<feature type="domain" description="Ribosome recycling factor" evidence="4">
    <location>
        <begin position="18"/>
        <end position="175"/>
    </location>
</feature>
<sequence length="177" mass="20178">MEYLNEIKKKFGHLLEKFKDDLHSVRTNRPTPKLIENISVDYLGQLLPIKQLGSIGTDLPRDLVVSVWDQNTAASVASAIEGANLGLRASCQGKIVRATLPDLTQERKQELAKLIKSMAEEERIKMRVERDEALKIIKELKDEDDCFRAKGELQKMVDEFNHDVDATLESKNKEIFE</sequence>
<comment type="caution">
    <text evidence="5">The sequence shown here is derived from an EMBL/GenBank/DDBJ whole genome shotgun (WGS) entry which is preliminary data.</text>
</comment>
<keyword evidence="3" id="KW-0175">Coiled coil</keyword>
<proteinExistence type="inferred from homology"/>